<organism evidence="1 2">
    <name type="scientific">Sphingobium baderi</name>
    <dbReference type="NCBI Taxonomy" id="1332080"/>
    <lineage>
        <taxon>Bacteria</taxon>
        <taxon>Pseudomonadati</taxon>
        <taxon>Pseudomonadota</taxon>
        <taxon>Alphaproteobacteria</taxon>
        <taxon>Sphingomonadales</taxon>
        <taxon>Sphingomonadaceae</taxon>
        <taxon>Sphingobium</taxon>
    </lineage>
</organism>
<sequence>MPAALCRIAGVEPCVCAESHSFPDLVRICAMALEPMSCLGHHQRFIPETFSNIGVKRGLRSRIAP</sequence>
<dbReference type="AlphaFoldDB" id="A0A0S3EZ81"/>
<dbReference type="EMBL" id="CP013264">
    <property type="protein sequence ID" value="ALR20667.1"/>
    <property type="molecule type" value="Genomic_DNA"/>
</dbReference>
<proteinExistence type="predicted"/>
<reference evidence="1 2" key="1">
    <citation type="submission" date="2015-11" db="EMBL/GenBank/DDBJ databases">
        <title>A Two-component Flavoprotein Monooxygenase System MeaXY Responsible for para-Hydroxylation of 2-Methyl-6-ethylaniline and 2,6-Diethylaniline in Sphingobium baderi DE-13.</title>
        <authorList>
            <person name="Cheng M."/>
            <person name="Meng Q."/>
            <person name="Yang Y."/>
            <person name="Chu C."/>
            <person name="Yan X."/>
            <person name="He J."/>
            <person name="Li S."/>
        </authorList>
    </citation>
    <scope>NUCLEOTIDE SEQUENCE [LARGE SCALE GENOMIC DNA]</scope>
    <source>
        <strain evidence="1 2">DE-13</strain>
    </source>
</reference>
<accession>A0A0S3EZ81</accession>
<dbReference type="KEGG" id="sbd:ATN00_10520"/>
<keyword evidence="2" id="KW-1185">Reference proteome</keyword>
<name>A0A0S3EZ81_9SPHN</name>
<evidence type="ECO:0000313" key="1">
    <source>
        <dbReference type="EMBL" id="ALR20667.1"/>
    </source>
</evidence>
<evidence type="ECO:0000313" key="2">
    <source>
        <dbReference type="Proteomes" id="UP000056968"/>
    </source>
</evidence>
<protein>
    <submittedName>
        <fullName evidence="1">Uncharacterized protein</fullName>
    </submittedName>
</protein>
<gene>
    <name evidence="1" type="ORF">ATN00_10520</name>
</gene>
<dbReference type="Proteomes" id="UP000056968">
    <property type="component" value="Chromosome"/>
</dbReference>